<feature type="transmembrane region" description="Helical" evidence="5">
    <location>
        <begin position="170"/>
        <end position="192"/>
    </location>
</feature>
<keyword evidence="2 5" id="KW-0812">Transmembrane</keyword>
<comment type="caution">
    <text evidence="6">The sequence shown here is derived from an EMBL/GenBank/DDBJ whole genome shotgun (WGS) entry which is preliminary data.</text>
</comment>
<dbReference type="GO" id="GO:0016020">
    <property type="term" value="C:membrane"/>
    <property type="evidence" value="ECO:0007669"/>
    <property type="project" value="UniProtKB-SubCell"/>
</dbReference>
<dbReference type="GO" id="GO:0046873">
    <property type="term" value="F:metal ion transmembrane transporter activity"/>
    <property type="evidence" value="ECO:0007669"/>
    <property type="project" value="InterPro"/>
</dbReference>
<dbReference type="Proteomes" id="UP000257451">
    <property type="component" value="Unassembled WGS sequence"/>
</dbReference>
<evidence type="ECO:0000313" key="6">
    <source>
        <dbReference type="EMBL" id="RFZ46484.1"/>
    </source>
</evidence>
<dbReference type="EMBL" id="PEDF01000023">
    <property type="protein sequence ID" value="RFZ46484.1"/>
    <property type="molecule type" value="Genomic_DNA"/>
</dbReference>
<feature type="transmembrane region" description="Helical" evidence="5">
    <location>
        <begin position="199"/>
        <end position="216"/>
    </location>
</feature>
<dbReference type="Pfam" id="PF02535">
    <property type="entry name" value="Zip"/>
    <property type="match status" value="1"/>
</dbReference>
<evidence type="ECO:0000256" key="4">
    <source>
        <dbReference type="ARBA" id="ARBA00023136"/>
    </source>
</evidence>
<evidence type="ECO:0000256" key="3">
    <source>
        <dbReference type="ARBA" id="ARBA00022989"/>
    </source>
</evidence>
<evidence type="ECO:0000313" key="7">
    <source>
        <dbReference type="Proteomes" id="UP000257451"/>
    </source>
</evidence>
<dbReference type="InterPro" id="IPR003689">
    <property type="entry name" value="ZIP"/>
</dbReference>
<feature type="transmembrane region" description="Helical" evidence="5">
    <location>
        <begin position="64"/>
        <end position="84"/>
    </location>
</feature>
<name>A0A3E2N176_MYCMR</name>
<protein>
    <submittedName>
        <fullName evidence="6">Zinc transporter ZupT</fullName>
    </submittedName>
</protein>
<keyword evidence="4 5" id="KW-0472">Membrane</keyword>
<sequence>MSTLTTAAALVAFPVIAGIIGGAVAVVRTPSAALVSGVQHFAAGVVMAAVATEVLPDLRARGPLWLIILGFSAGVALLVGFRQFEDHGPHGEDEDEDGHDDVRAGGQVPVGFLAVVAVDLFIDGLLVATGATVSRRTAIIITIALTVEVLFLGVSVALRLTRSGVPKARAAALTGGVSLATAVGGVLGALVLANAGGTVLTLVLAFAAAALLWLVVEELLVEAHEGEERAWMAIMFFAGFLILYSLGVME</sequence>
<feature type="transmembrane region" description="Helical" evidence="5">
    <location>
        <begin position="138"/>
        <end position="158"/>
    </location>
</feature>
<comment type="subcellular location">
    <subcellularLocation>
        <location evidence="1">Membrane</location>
        <topology evidence="1">Multi-pass membrane protein</topology>
    </subcellularLocation>
</comment>
<dbReference type="AlphaFoldDB" id="A0A3E2N176"/>
<gene>
    <name evidence="6" type="primary">zupT</name>
    <name evidence="6" type="ORF">DAVIS_00998</name>
</gene>
<evidence type="ECO:0000256" key="1">
    <source>
        <dbReference type="ARBA" id="ARBA00004141"/>
    </source>
</evidence>
<feature type="transmembrane region" description="Helical" evidence="5">
    <location>
        <begin position="33"/>
        <end position="52"/>
    </location>
</feature>
<feature type="transmembrane region" description="Helical" evidence="5">
    <location>
        <begin position="104"/>
        <end position="126"/>
    </location>
</feature>
<organism evidence="6 7">
    <name type="scientific">Mycobacterium marinum</name>
    <dbReference type="NCBI Taxonomy" id="1781"/>
    <lineage>
        <taxon>Bacteria</taxon>
        <taxon>Bacillati</taxon>
        <taxon>Actinomycetota</taxon>
        <taxon>Actinomycetes</taxon>
        <taxon>Mycobacteriales</taxon>
        <taxon>Mycobacteriaceae</taxon>
        <taxon>Mycobacterium</taxon>
        <taxon>Mycobacterium ulcerans group</taxon>
    </lineage>
</organism>
<feature type="transmembrane region" description="Helical" evidence="5">
    <location>
        <begin position="231"/>
        <end position="249"/>
    </location>
</feature>
<keyword evidence="3 5" id="KW-1133">Transmembrane helix</keyword>
<accession>A0A3E2N176</accession>
<proteinExistence type="predicted"/>
<evidence type="ECO:0000256" key="5">
    <source>
        <dbReference type="SAM" id="Phobius"/>
    </source>
</evidence>
<evidence type="ECO:0000256" key="2">
    <source>
        <dbReference type="ARBA" id="ARBA00022692"/>
    </source>
</evidence>
<reference evidence="6 7" key="1">
    <citation type="journal article" date="2018" name="Sci. Rep.">
        <title>Extensive genomic diversity among Mycobacterium marinum strains revealed by whole genome sequencing.</title>
        <authorList>
            <person name="Das S."/>
            <person name="Pettersson B.M."/>
            <person name="Behra P.R."/>
            <person name="Mallick A."/>
            <person name="Cheramie M."/>
            <person name="Ramesh M."/>
            <person name="Shirreff L."/>
            <person name="DuCote T."/>
            <person name="Dasgupta S."/>
            <person name="Ennis D.G."/>
            <person name="Kirsebom L.A."/>
        </authorList>
    </citation>
    <scope>NUCLEOTIDE SEQUENCE [LARGE SCALE GENOMIC DNA]</scope>
    <source>
        <strain evidence="6 7">Davis1</strain>
    </source>
</reference>